<dbReference type="SMART" id="SM00388">
    <property type="entry name" value="HisKA"/>
    <property type="match status" value="1"/>
</dbReference>
<dbReference type="Proteomes" id="UP000716906">
    <property type="component" value="Unassembled WGS sequence"/>
</dbReference>
<dbReference type="InterPro" id="IPR005467">
    <property type="entry name" value="His_kinase_dom"/>
</dbReference>
<dbReference type="PANTHER" id="PTHR43711">
    <property type="entry name" value="TWO-COMPONENT HISTIDINE KINASE"/>
    <property type="match status" value="1"/>
</dbReference>
<evidence type="ECO:0000259" key="7">
    <source>
        <dbReference type="PROSITE" id="PS50109"/>
    </source>
</evidence>
<dbReference type="InterPro" id="IPR050736">
    <property type="entry name" value="Sensor_HK_Regulatory"/>
</dbReference>
<evidence type="ECO:0000313" key="8">
    <source>
        <dbReference type="EMBL" id="MBM6738806.1"/>
    </source>
</evidence>
<comment type="caution">
    <text evidence="8">The sequence shown here is derived from an EMBL/GenBank/DDBJ whole genome shotgun (WGS) entry which is preliminary data.</text>
</comment>
<protein>
    <recommendedName>
        <fullName evidence="2">histidine kinase</fullName>
        <ecNumber evidence="2">2.7.13.3</ecNumber>
    </recommendedName>
</protein>
<evidence type="ECO:0000256" key="5">
    <source>
        <dbReference type="ARBA" id="ARBA00022777"/>
    </source>
</evidence>
<dbReference type="InterPro" id="IPR004358">
    <property type="entry name" value="Sig_transdc_His_kin-like_C"/>
</dbReference>
<evidence type="ECO:0000256" key="6">
    <source>
        <dbReference type="ARBA" id="ARBA00023012"/>
    </source>
</evidence>
<feature type="domain" description="Histidine kinase" evidence="7">
    <location>
        <begin position="93"/>
        <end position="319"/>
    </location>
</feature>
<dbReference type="Gene3D" id="1.10.287.130">
    <property type="match status" value="1"/>
</dbReference>
<dbReference type="PRINTS" id="PR00344">
    <property type="entry name" value="BCTRLSENSOR"/>
</dbReference>
<dbReference type="CDD" id="cd00075">
    <property type="entry name" value="HATPase"/>
    <property type="match status" value="1"/>
</dbReference>
<evidence type="ECO:0000256" key="4">
    <source>
        <dbReference type="ARBA" id="ARBA00022679"/>
    </source>
</evidence>
<dbReference type="SUPFAM" id="SSF47384">
    <property type="entry name" value="Homodimeric domain of signal transducing histidine kinase"/>
    <property type="match status" value="1"/>
</dbReference>
<dbReference type="RefSeq" id="WP_191428362.1">
    <property type="nucleotide sequence ID" value="NZ_JACLYY010000012.1"/>
</dbReference>
<evidence type="ECO:0000313" key="9">
    <source>
        <dbReference type="Proteomes" id="UP000716906"/>
    </source>
</evidence>
<dbReference type="InterPro" id="IPR003661">
    <property type="entry name" value="HisK_dim/P_dom"/>
</dbReference>
<name>A0ABS2EB02_9FIRM</name>
<dbReference type="CDD" id="cd00082">
    <property type="entry name" value="HisKA"/>
    <property type="match status" value="1"/>
</dbReference>
<sequence>MWIWIAAGAVLGAGISSALVLHEQRRRRAEELEELAGLARDVLDERDIQERAAGEETLYGRIEHMLVRIQRMNRGRQEELAASRRRIQELITEIAHQMRTPLANGGTYLELLEGELSERRGAGEECAGEASVPDPVPLYLEALRSSQEKLRFLTEEFIRISRLENNIIRIRKEERDIAGTIEAALAQARPRAKEKGVEILEDLPGGLDCPHDPGWLGEALWNVLDNAVKYSLEGGHIWVGVSRGELYLTIRVADEGIGIDEGEEALVFRRFYRGRRAASQEGLGVGLYLAREITARHGGFMEIQRRDPGVEVRICLPDI</sequence>
<dbReference type="InterPro" id="IPR036097">
    <property type="entry name" value="HisK_dim/P_sf"/>
</dbReference>
<organism evidence="8 9">
    <name type="scientific">Faecalicatena fissicatena</name>
    <dbReference type="NCBI Taxonomy" id="290055"/>
    <lineage>
        <taxon>Bacteria</taxon>
        <taxon>Bacillati</taxon>
        <taxon>Bacillota</taxon>
        <taxon>Clostridia</taxon>
        <taxon>Lachnospirales</taxon>
        <taxon>Lachnospiraceae</taxon>
        <taxon>Faecalicatena</taxon>
    </lineage>
</organism>
<dbReference type="SUPFAM" id="SSF55874">
    <property type="entry name" value="ATPase domain of HSP90 chaperone/DNA topoisomerase II/histidine kinase"/>
    <property type="match status" value="1"/>
</dbReference>
<accession>A0ABS2EB02</accession>
<gene>
    <name evidence="8" type="ORF">H7U36_11975</name>
</gene>
<keyword evidence="4" id="KW-0808">Transferase</keyword>
<proteinExistence type="predicted"/>
<dbReference type="InterPro" id="IPR036890">
    <property type="entry name" value="HATPase_C_sf"/>
</dbReference>
<keyword evidence="6" id="KW-0902">Two-component regulatory system</keyword>
<dbReference type="Gene3D" id="3.30.565.10">
    <property type="entry name" value="Histidine kinase-like ATPase, C-terminal domain"/>
    <property type="match status" value="1"/>
</dbReference>
<dbReference type="EMBL" id="JACLYY010000012">
    <property type="protein sequence ID" value="MBM6738806.1"/>
    <property type="molecule type" value="Genomic_DNA"/>
</dbReference>
<dbReference type="EC" id="2.7.13.3" evidence="2"/>
<reference evidence="8 9" key="1">
    <citation type="journal article" date="2021" name="Sci. Rep.">
        <title>The distribution of antibiotic resistance genes in chicken gut microbiota commensals.</title>
        <authorList>
            <person name="Juricova H."/>
            <person name="Matiasovicova J."/>
            <person name="Kubasova T."/>
            <person name="Cejkova D."/>
            <person name="Rychlik I."/>
        </authorList>
    </citation>
    <scope>NUCLEOTIDE SEQUENCE [LARGE SCALE GENOMIC DNA]</scope>
    <source>
        <strain evidence="8 9">An773</strain>
    </source>
</reference>
<dbReference type="Pfam" id="PF02518">
    <property type="entry name" value="HATPase_c"/>
    <property type="match status" value="1"/>
</dbReference>
<dbReference type="PANTHER" id="PTHR43711:SF1">
    <property type="entry name" value="HISTIDINE KINASE 1"/>
    <property type="match status" value="1"/>
</dbReference>
<evidence type="ECO:0000256" key="3">
    <source>
        <dbReference type="ARBA" id="ARBA00022553"/>
    </source>
</evidence>
<keyword evidence="5 8" id="KW-0418">Kinase</keyword>
<dbReference type="SMART" id="SM00387">
    <property type="entry name" value="HATPase_c"/>
    <property type="match status" value="1"/>
</dbReference>
<keyword evidence="9" id="KW-1185">Reference proteome</keyword>
<dbReference type="InterPro" id="IPR003594">
    <property type="entry name" value="HATPase_dom"/>
</dbReference>
<comment type="catalytic activity">
    <reaction evidence="1">
        <text>ATP + protein L-histidine = ADP + protein N-phospho-L-histidine.</text>
        <dbReference type="EC" id="2.7.13.3"/>
    </reaction>
</comment>
<dbReference type="GO" id="GO:0016301">
    <property type="term" value="F:kinase activity"/>
    <property type="evidence" value="ECO:0007669"/>
    <property type="project" value="UniProtKB-KW"/>
</dbReference>
<dbReference type="PROSITE" id="PS50109">
    <property type="entry name" value="HIS_KIN"/>
    <property type="match status" value="1"/>
</dbReference>
<evidence type="ECO:0000256" key="2">
    <source>
        <dbReference type="ARBA" id="ARBA00012438"/>
    </source>
</evidence>
<dbReference type="Pfam" id="PF00512">
    <property type="entry name" value="HisKA"/>
    <property type="match status" value="1"/>
</dbReference>
<evidence type="ECO:0000256" key="1">
    <source>
        <dbReference type="ARBA" id="ARBA00000085"/>
    </source>
</evidence>
<keyword evidence="3" id="KW-0597">Phosphoprotein</keyword>